<protein>
    <submittedName>
        <fullName evidence="1">Uncharacterized protein</fullName>
    </submittedName>
</protein>
<proteinExistence type="predicted"/>
<evidence type="ECO:0000313" key="2">
    <source>
        <dbReference type="Proteomes" id="UP000092154"/>
    </source>
</evidence>
<sequence length="100" mass="11342">MKCLPNDEDFIDYISRDHHGNLAYSQRCPPEHRYKKPAPPIVSDLDLETYESLECTGHDVALTHLLATSDTLSQDNHVRVSLLETMIGQCMVRSKNLSKS</sequence>
<organism evidence="1 2">
    <name type="scientific">Rhizopogon vinicolor AM-OR11-026</name>
    <dbReference type="NCBI Taxonomy" id="1314800"/>
    <lineage>
        <taxon>Eukaryota</taxon>
        <taxon>Fungi</taxon>
        <taxon>Dikarya</taxon>
        <taxon>Basidiomycota</taxon>
        <taxon>Agaricomycotina</taxon>
        <taxon>Agaricomycetes</taxon>
        <taxon>Agaricomycetidae</taxon>
        <taxon>Boletales</taxon>
        <taxon>Suillineae</taxon>
        <taxon>Rhizopogonaceae</taxon>
        <taxon>Rhizopogon</taxon>
    </lineage>
</organism>
<dbReference type="Proteomes" id="UP000092154">
    <property type="component" value="Unassembled WGS sequence"/>
</dbReference>
<keyword evidence="2" id="KW-1185">Reference proteome</keyword>
<dbReference type="AlphaFoldDB" id="A0A1B7MGH9"/>
<name>A0A1B7MGH9_9AGAM</name>
<accession>A0A1B7MGH9</accession>
<dbReference type="InParanoid" id="A0A1B7MGH9"/>
<evidence type="ECO:0000313" key="1">
    <source>
        <dbReference type="EMBL" id="OAX31705.1"/>
    </source>
</evidence>
<gene>
    <name evidence="1" type="ORF">K503DRAFT_870516</name>
</gene>
<reference evidence="1 2" key="1">
    <citation type="submission" date="2016-06" db="EMBL/GenBank/DDBJ databases">
        <title>Comparative genomics of the ectomycorrhizal sister species Rhizopogon vinicolor and Rhizopogon vesiculosus (Basidiomycota: Boletales) reveals a divergence of the mating type B locus.</title>
        <authorList>
            <consortium name="DOE Joint Genome Institute"/>
            <person name="Mujic A.B."/>
            <person name="Kuo A."/>
            <person name="Tritt A."/>
            <person name="Lipzen A."/>
            <person name="Chen C."/>
            <person name="Johnson J."/>
            <person name="Sharma A."/>
            <person name="Barry K."/>
            <person name="Grigoriev I.V."/>
            <person name="Spatafora J.W."/>
        </authorList>
    </citation>
    <scope>NUCLEOTIDE SEQUENCE [LARGE SCALE GENOMIC DNA]</scope>
    <source>
        <strain evidence="1 2">AM-OR11-026</strain>
    </source>
</reference>
<dbReference type="OrthoDB" id="2687018at2759"/>
<dbReference type="EMBL" id="KV449280">
    <property type="protein sequence ID" value="OAX31705.1"/>
    <property type="molecule type" value="Genomic_DNA"/>
</dbReference>